<protein>
    <submittedName>
        <fullName evidence="2">Uncharacterized protein</fullName>
    </submittedName>
</protein>
<sequence length="124" mass="14180">MRKLIVFLAFMNFLLLGGGQYLNAETHSHPHLEKRHRIKFTNQEKGTSIIEEANLDTDEEHFGNDDLNDKIVVKSFTANYSLVNDLYLTFSCHNASNSYSLFEILGPSCGQSNPIYLTQRVLRI</sequence>
<comment type="caution">
    <text evidence="2">The sequence shown here is derived from an EMBL/GenBank/DDBJ whole genome shotgun (WGS) entry which is preliminary data.</text>
</comment>
<dbReference type="EMBL" id="MUGW01000016">
    <property type="protein sequence ID" value="OXA93150.1"/>
    <property type="molecule type" value="Genomic_DNA"/>
</dbReference>
<organism evidence="2 3">
    <name type="scientific">Flavobacterium hercynium</name>
    <dbReference type="NCBI Taxonomy" id="387094"/>
    <lineage>
        <taxon>Bacteria</taxon>
        <taxon>Pseudomonadati</taxon>
        <taxon>Bacteroidota</taxon>
        <taxon>Flavobacteriia</taxon>
        <taxon>Flavobacteriales</taxon>
        <taxon>Flavobacteriaceae</taxon>
        <taxon>Flavobacterium</taxon>
    </lineage>
</organism>
<keyword evidence="1" id="KW-0732">Signal</keyword>
<accession>A0A226HI68</accession>
<name>A0A226HI68_9FLAO</name>
<evidence type="ECO:0000313" key="2">
    <source>
        <dbReference type="EMBL" id="OXA93150.1"/>
    </source>
</evidence>
<keyword evidence="3" id="KW-1185">Reference proteome</keyword>
<gene>
    <name evidence="2" type="ORF">B0A66_07700</name>
</gene>
<dbReference type="Proteomes" id="UP000198345">
    <property type="component" value="Unassembled WGS sequence"/>
</dbReference>
<dbReference type="AlphaFoldDB" id="A0A226HI68"/>
<dbReference type="OrthoDB" id="1367991at2"/>
<reference evidence="2 3" key="1">
    <citation type="submission" date="2016-11" db="EMBL/GenBank/DDBJ databases">
        <title>Whole genomes of Flavobacteriaceae.</title>
        <authorList>
            <person name="Stine C."/>
            <person name="Li C."/>
            <person name="Tadesse D."/>
        </authorList>
    </citation>
    <scope>NUCLEOTIDE SEQUENCE [LARGE SCALE GENOMIC DNA]</scope>
    <source>
        <strain evidence="2 3">DSM 18292</strain>
    </source>
</reference>
<evidence type="ECO:0000256" key="1">
    <source>
        <dbReference type="SAM" id="SignalP"/>
    </source>
</evidence>
<feature type="signal peptide" evidence="1">
    <location>
        <begin position="1"/>
        <end position="24"/>
    </location>
</feature>
<feature type="chain" id="PRO_5012420659" evidence="1">
    <location>
        <begin position="25"/>
        <end position="124"/>
    </location>
</feature>
<evidence type="ECO:0000313" key="3">
    <source>
        <dbReference type="Proteomes" id="UP000198345"/>
    </source>
</evidence>
<dbReference type="RefSeq" id="WP_089049272.1">
    <property type="nucleotide sequence ID" value="NZ_FXTV01000015.1"/>
</dbReference>
<proteinExistence type="predicted"/>